<evidence type="ECO:0000313" key="2">
    <source>
        <dbReference type="Proteomes" id="UP000250321"/>
    </source>
</evidence>
<proteinExistence type="predicted"/>
<protein>
    <submittedName>
        <fullName evidence="1">Uncharacterized protein</fullName>
    </submittedName>
</protein>
<comment type="caution">
    <text evidence="1">The sequence shown here is derived from an EMBL/GenBank/DDBJ whole genome shotgun (WGS) entry which is preliminary data.</text>
</comment>
<evidence type="ECO:0000313" key="1">
    <source>
        <dbReference type="EMBL" id="PQM42065.1"/>
    </source>
</evidence>
<accession>A0A314UWZ0</accession>
<organism evidence="1 2">
    <name type="scientific">Prunus yedoensis var. nudiflora</name>
    <dbReference type="NCBI Taxonomy" id="2094558"/>
    <lineage>
        <taxon>Eukaryota</taxon>
        <taxon>Viridiplantae</taxon>
        <taxon>Streptophyta</taxon>
        <taxon>Embryophyta</taxon>
        <taxon>Tracheophyta</taxon>
        <taxon>Spermatophyta</taxon>
        <taxon>Magnoliopsida</taxon>
        <taxon>eudicotyledons</taxon>
        <taxon>Gunneridae</taxon>
        <taxon>Pentapetalae</taxon>
        <taxon>rosids</taxon>
        <taxon>fabids</taxon>
        <taxon>Rosales</taxon>
        <taxon>Rosaceae</taxon>
        <taxon>Amygdaloideae</taxon>
        <taxon>Amygdaleae</taxon>
        <taxon>Prunus</taxon>
    </lineage>
</organism>
<name>A0A314UWZ0_PRUYE</name>
<keyword evidence="2" id="KW-1185">Reference proteome</keyword>
<reference evidence="1 2" key="1">
    <citation type="submission" date="2018-02" db="EMBL/GenBank/DDBJ databases">
        <title>Draft genome of wild Prunus yedoensis var. nudiflora.</title>
        <authorList>
            <person name="Baek S."/>
            <person name="Kim J.-H."/>
            <person name="Choi K."/>
            <person name="Kim G.-B."/>
            <person name="Cho A."/>
            <person name="Jang H."/>
            <person name="Shin C.-H."/>
            <person name="Yu H.-J."/>
            <person name="Mun J.-H."/>
        </authorList>
    </citation>
    <scope>NUCLEOTIDE SEQUENCE [LARGE SCALE GENOMIC DNA]</scope>
    <source>
        <strain evidence="2">cv. Jeju island</strain>
        <tissue evidence="1">Leaf</tissue>
    </source>
</reference>
<dbReference type="EMBL" id="PJQY01002874">
    <property type="protein sequence ID" value="PQM42065.1"/>
    <property type="molecule type" value="Genomic_DNA"/>
</dbReference>
<dbReference type="Proteomes" id="UP000250321">
    <property type="component" value="Unassembled WGS sequence"/>
</dbReference>
<dbReference type="AlphaFoldDB" id="A0A314UWZ0"/>
<gene>
    <name evidence="1" type="ORF">Pyn_02631</name>
</gene>
<sequence>MSGDLCGGGATCTIARPPPQIMAYPRWFNHIQLASYSQQALLLVSGGAESWSNYGNLIEDVRVLLVRVGVTDVLFQPRQGKWSVTLSCSIWFARRQVFLIRINTIVAFI</sequence>